<keyword evidence="2" id="KW-1185">Reference proteome</keyword>
<evidence type="ECO:0000313" key="2">
    <source>
        <dbReference type="Proteomes" id="UP000479710"/>
    </source>
</evidence>
<dbReference type="EMBL" id="SPHZ02000006">
    <property type="protein sequence ID" value="KAF0910334.1"/>
    <property type="molecule type" value="Genomic_DNA"/>
</dbReference>
<dbReference type="Proteomes" id="UP000479710">
    <property type="component" value="Unassembled WGS sequence"/>
</dbReference>
<comment type="caution">
    <text evidence="1">The sequence shown here is derived from an EMBL/GenBank/DDBJ whole genome shotgun (WGS) entry which is preliminary data.</text>
</comment>
<dbReference type="AlphaFoldDB" id="A0A6G1DDT2"/>
<protein>
    <submittedName>
        <fullName evidence="1">Uncharacterized protein</fullName>
    </submittedName>
</protein>
<organism evidence="1 2">
    <name type="scientific">Oryza meyeriana var. granulata</name>
    <dbReference type="NCBI Taxonomy" id="110450"/>
    <lineage>
        <taxon>Eukaryota</taxon>
        <taxon>Viridiplantae</taxon>
        <taxon>Streptophyta</taxon>
        <taxon>Embryophyta</taxon>
        <taxon>Tracheophyta</taxon>
        <taxon>Spermatophyta</taxon>
        <taxon>Magnoliopsida</taxon>
        <taxon>Liliopsida</taxon>
        <taxon>Poales</taxon>
        <taxon>Poaceae</taxon>
        <taxon>BOP clade</taxon>
        <taxon>Oryzoideae</taxon>
        <taxon>Oryzeae</taxon>
        <taxon>Oryzinae</taxon>
        <taxon>Oryza</taxon>
        <taxon>Oryza meyeriana</taxon>
    </lineage>
</organism>
<reference evidence="1 2" key="1">
    <citation type="submission" date="2019-11" db="EMBL/GenBank/DDBJ databases">
        <title>Whole genome sequence of Oryza granulata.</title>
        <authorList>
            <person name="Li W."/>
        </authorList>
    </citation>
    <scope>NUCLEOTIDE SEQUENCE [LARGE SCALE GENOMIC DNA]</scope>
    <source>
        <strain evidence="2">cv. Menghai</strain>
        <tissue evidence="1">Leaf</tissue>
    </source>
</reference>
<name>A0A6G1DDT2_9ORYZ</name>
<accession>A0A6G1DDT2</accession>
<evidence type="ECO:0000313" key="1">
    <source>
        <dbReference type="EMBL" id="KAF0910334.1"/>
    </source>
</evidence>
<sequence>MDYIPGLAAQHLTVGFAVIVVSLATEHEAFKLCNHGAVLKANQANFNSSTRDIAHALQCQVRIPICNLRVMKHHPEDCFSYFDYSEYRDAAVEVDVVQVDEVEFTLLTWNVDMQA</sequence>
<proteinExistence type="predicted"/>
<gene>
    <name evidence="1" type="ORF">E2562_001514</name>
</gene>